<evidence type="ECO:0000313" key="1">
    <source>
        <dbReference type="EMBL" id="KAE9991136.1"/>
    </source>
</evidence>
<accession>A0A8H3ZGF4</accession>
<sequence>MSGGYRRHRTLLSLLPSSFRPPLQQVKTGTANIQKIGAVGMTELVGIVGAIGHLTIHLNDVSKIMINKTEKLDKFEKTAVIVTEMMVQKATADELRKAVLSTLPSWTTEDTKPVP</sequence>
<protein>
    <submittedName>
        <fullName evidence="1">Uncharacterized protein</fullName>
    </submittedName>
</protein>
<proteinExistence type="predicted"/>
<dbReference type="EMBL" id="WNWR01000108">
    <property type="protein sequence ID" value="KAE9991136.1"/>
    <property type="molecule type" value="Genomic_DNA"/>
</dbReference>
<comment type="caution">
    <text evidence="1">The sequence shown here is derived from an EMBL/GenBank/DDBJ whole genome shotgun (WGS) entry which is preliminary data.</text>
</comment>
<reference evidence="1 2" key="1">
    <citation type="submission" date="2019-07" db="EMBL/GenBank/DDBJ databases">
        <title>Venturia inaequalis Genome Resource.</title>
        <authorList>
            <person name="Lichtner F.J."/>
        </authorList>
    </citation>
    <scope>NUCLEOTIDE SEQUENCE [LARGE SCALE GENOMIC DNA]</scope>
    <source>
        <strain evidence="1 2">DMI_063113</strain>
    </source>
</reference>
<evidence type="ECO:0000313" key="2">
    <source>
        <dbReference type="Proteomes" id="UP000490939"/>
    </source>
</evidence>
<dbReference type="Proteomes" id="UP000490939">
    <property type="component" value="Unassembled WGS sequence"/>
</dbReference>
<keyword evidence="2" id="KW-1185">Reference proteome</keyword>
<organism evidence="1 2">
    <name type="scientific">Venturia inaequalis</name>
    <name type="common">Apple scab fungus</name>
    <dbReference type="NCBI Taxonomy" id="5025"/>
    <lineage>
        <taxon>Eukaryota</taxon>
        <taxon>Fungi</taxon>
        <taxon>Dikarya</taxon>
        <taxon>Ascomycota</taxon>
        <taxon>Pezizomycotina</taxon>
        <taxon>Dothideomycetes</taxon>
        <taxon>Pleosporomycetidae</taxon>
        <taxon>Venturiales</taxon>
        <taxon>Venturiaceae</taxon>
        <taxon>Venturia</taxon>
    </lineage>
</organism>
<name>A0A8H3ZGF4_VENIN</name>
<gene>
    <name evidence="1" type="ORF">EG327_000433</name>
</gene>
<dbReference type="AlphaFoldDB" id="A0A8H3ZGF4"/>